<evidence type="ECO:0000256" key="2">
    <source>
        <dbReference type="ARBA" id="ARBA00022692"/>
    </source>
</evidence>
<dbReference type="KEGG" id="ehx:EMIHUDRAFT_445779"/>
<evidence type="ECO:0000256" key="5">
    <source>
        <dbReference type="SAM" id="Phobius"/>
    </source>
</evidence>
<evidence type="ECO:0000256" key="4">
    <source>
        <dbReference type="ARBA" id="ARBA00023136"/>
    </source>
</evidence>
<name>A0A0D3IRQ9_EMIH1</name>
<dbReference type="PaxDb" id="2903-EOD13944"/>
<accession>A0A0D3IRQ9</accession>
<organism evidence="7 8">
    <name type="scientific">Emiliania huxleyi (strain CCMP1516)</name>
    <dbReference type="NCBI Taxonomy" id="280463"/>
    <lineage>
        <taxon>Eukaryota</taxon>
        <taxon>Haptista</taxon>
        <taxon>Haptophyta</taxon>
        <taxon>Prymnesiophyceae</taxon>
        <taxon>Isochrysidales</taxon>
        <taxon>Noelaerhabdaceae</taxon>
        <taxon>Emiliania</taxon>
    </lineage>
</organism>
<evidence type="ECO:0000313" key="8">
    <source>
        <dbReference type="Proteomes" id="UP000013827"/>
    </source>
</evidence>
<dbReference type="Pfam" id="PF01490">
    <property type="entry name" value="Aa_trans"/>
    <property type="match status" value="1"/>
</dbReference>
<evidence type="ECO:0000256" key="1">
    <source>
        <dbReference type="ARBA" id="ARBA00004141"/>
    </source>
</evidence>
<dbReference type="PANTHER" id="PTHR22950">
    <property type="entry name" value="AMINO ACID TRANSPORTER"/>
    <property type="match status" value="1"/>
</dbReference>
<reference evidence="7" key="2">
    <citation type="submission" date="2024-10" db="UniProtKB">
        <authorList>
            <consortium name="EnsemblProtists"/>
        </authorList>
    </citation>
    <scope>IDENTIFICATION</scope>
</reference>
<feature type="transmembrane region" description="Helical" evidence="5">
    <location>
        <begin position="206"/>
        <end position="232"/>
    </location>
</feature>
<keyword evidence="3 5" id="KW-1133">Transmembrane helix</keyword>
<keyword evidence="4 5" id="KW-0472">Membrane</keyword>
<feature type="transmembrane region" description="Helical" evidence="5">
    <location>
        <begin position="38"/>
        <end position="58"/>
    </location>
</feature>
<feature type="transmembrane region" description="Helical" evidence="5">
    <location>
        <begin position="6"/>
        <end position="26"/>
    </location>
</feature>
<dbReference type="GO" id="GO:0015179">
    <property type="term" value="F:L-amino acid transmembrane transporter activity"/>
    <property type="evidence" value="ECO:0007669"/>
    <property type="project" value="TreeGrafter"/>
</dbReference>
<dbReference type="EnsemblProtists" id="EOD13944">
    <property type="protein sequence ID" value="EOD13944"/>
    <property type="gene ID" value="EMIHUDRAFT_445779"/>
</dbReference>
<proteinExistence type="predicted"/>
<keyword evidence="2 5" id="KW-0812">Transmembrane</keyword>
<dbReference type="AlphaFoldDB" id="A0A0D3IRQ9"/>
<dbReference type="STRING" id="2903.R1DZ33"/>
<feature type="domain" description="Amino acid transporter transmembrane" evidence="6">
    <location>
        <begin position="2"/>
        <end position="390"/>
    </location>
</feature>
<dbReference type="InterPro" id="IPR013057">
    <property type="entry name" value="AA_transpt_TM"/>
</dbReference>
<dbReference type="GeneID" id="17260096"/>
<dbReference type="PANTHER" id="PTHR22950:SF652">
    <property type="entry name" value="TRANSMEMBRANE AMINO ACID TRANSPORTER FAMILY PROTEIN"/>
    <property type="match status" value="1"/>
</dbReference>
<comment type="subcellular location">
    <subcellularLocation>
        <location evidence="1">Membrane</location>
        <topology evidence="1">Multi-pass membrane protein</topology>
    </subcellularLocation>
</comment>
<reference evidence="8" key="1">
    <citation type="journal article" date="2013" name="Nature">
        <title>Pan genome of the phytoplankton Emiliania underpins its global distribution.</title>
        <authorList>
            <person name="Read B.A."/>
            <person name="Kegel J."/>
            <person name="Klute M.J."/>
            <person name="Kuo A."/>
            <person name="Lefebvre S.C."/>
            <person name="Maumus F."/>
            <person name="Mayer C."/>
            <person name="Miller J."/>
            <person name="Monier A."/>
            <person name="Salamov A."/>
            <person name="Young J."/>
            <person name="Aguilar M."/>
            <person name="Claverie J.M."/>
            <person name="Frickenhaus S."/>
            <person name="Gonzalez K."/>
            <person name="Herman E.K."/>
            <person name="Lin Y.C."/>
            <person name="Napier J."/>
            <person name="Ogata H."/>
            <person name="Sarno A.F."/>
            <person name="Shmutz J."/>
            <person name="Schroeder D."/>
            <person name="de Vargas C."/>
            <person name="Verret F."/>
            <person name="von Dassow P."/>
            <person name="Valentin K."/>
            <person name="Van de Peer Y."/>
            <person name="Wheeler G."/>
            <person name="Dacks J.B."/>
            <person name="Delwiche C.F."/>
            <person name="Dyhrman S.T."/>
            <person name="Glockner G."/>
            <person name="John U."/>
            <person name="Richards T."/>
            <person name="Worden A.Z."/>
            <person name="Zhang X."/>
            <person name="Grigoriev I.V."/>
            <person name="Allen A.E."/>
            <person name="Bidle K."/>
            <person name="Borodovsky M."/>
            <person name="Bowler C."/>
            <person name="Brownlee C."/>
            <person name="Cock J.M."/>
            <person name="Elias M."/>
            <person name="Gladyshev V.N."/>
            <person name="Groth M."/>
            <person name="Guda C."/>
            <person name="Hadaegh A."/>
            <person name="Iglesias-Rodriguez M.D."/>
            <person name="Jenkins J."/>
            <person name="Jones B.M."/>
            <person name="Lawson T."/>
            <person name="Leese F."/>
            <person name="Lindquist E."/>
            <person name="Lobanov A."/>
            <person name="Lomsadze A."/>
            <person name="Malik S.B."/>
            <person name="Marsh M.E."/>
            <person name="Mackinder L."/>
            <person name="Mock T."/>
            <person name="Mueller-Roeber B."/>
            <person name="Pagarete A."/>
            <person name="Parker M."/>
            <person name="Probert I."/>
            <person name="Quesneville H."/>
            <person name="Raines C."/>
            <person name="Rensing S.A."/>
            <person name="Riano-Pachon D.M."/>
            <person name="Richier S."/>
            <person name="Rokitta S."/>
            <person name="Shiraiwa Y."/>
            <person name="Soanes D.M."/>
            <person name="van der Giezen M."/>
            <person name="Wahlund T.M."/>
            <person name="Williams B."/>
            <person name="Wilson W."/>
            <person name="Wolfe G."/>
            <person name="Wurch L.L."/>
        </authorList>
    </citation>
    <scope>NUCLEOTIDE SEQUENCE</scope>
</reference>
<dbReference type="RefSeq" id="XP_005766373.1">
    <property type="nucleotide sequence ID" value="XM_005766316.1"/>
</dbReference>
<keyword evidence="8" id="KW-1185">Reference proteome</keyword>
<dbReference type="eggNOG" id="ENOG502SGPC">
    <property type="taxonomic scope" value="Eukaryota"/>
</dbReference>
<feature type="transmembrane region" description="Helical" evidence="5">
    <location>
        <begin position="338"/>
        <end position="355"/>
    </location>
</feature>
<evidence type="ECO:0000259" key="6">
    <source>
        <dbReference type="Pfam" id="PF01490"/>
    </source>
</evidence>
<feature type="transmembrane region" description="Helical" evidence="5">
    <location>
        <begin position="94"/>
        <end position="119"/>
    </location>
</feature>
<dbReference type="Proteomes" id="UP000013827">
    <property type="component" value="Unassembled WGS sequence"/>
</dbReference>
<dbReference type="GO" id="GO:0016020">
    <property type="term" value="C:membrane"/>
    <property type="evidence" value="ECO:0007669"/>
    <property type="project" value="UniProtKB-SubCell"/>
</dbReference>
<feature type="transmembrane region" description="Helical" evidence="5">
    <location>
        <begin position="253"/>
        <end position="279"/>
    </location>
</feature>
<feature type="transmembrane region" description="Helical" evidence="5">
    <location>
        <begin position="361"/>
        <end position="384"/>
    </location>
</feature>
<evidence type="ECO:0000313" key="7">
    <source>
        <dbReference type="EnsemblProtists" id="EOD13944"/>
    </source>
</evidence>
<evidence type="ECO:0000256" key="3">
    <source>
        <dbReference type="ARBA" id="ARBA00022989"/>
    </source>
</evidence>
<feature type="transmembrane region" description="Helical" evidence="5">
    <location>
        <begin position="131"/>
        <end position="149"/>
    </location>
</feature>
<feature type="transmembrane region" description="Helical" evidence="5">
    <location>
        <begin position="299"/>
        <end position="318"/>
    </location>
</feature>
<sequence length="395" mass="41101">MSVCNLTANIANSIVGFAVLTLPTGMERLSDNGMATSEALGVGVVLLLVFGTLNAWTFTLIAEACERTGTCSYTAAWQKTLGPRTAWLVSSSTLLISFNNAVICQSIIGVCLTDLIGFFLEAPEELPRLRIQLLVVVAVLLPLCLLPSLKPLSAASTFGLAGTATTAATMAARALDTSYGPEGKFFEVVQWVPTFEQRAADPEGEIAGLAAVAPSASSVAFFLSLASSAYLAHFNAPLMYAETRPDRHGSRLAPFRAAAAIAFSAAAALFISIGGAGFATFGEAVQALVINNYAAADPLAAIARCGLFLTVLFEFPLLERPFRLTLAEQLGSSSGGKGRIHVFLSLGAITAVALAEPPLDQLAALGGATGGSLLIYIAPALMTLRLASRTILPRS</sequence>
<dbReference type="HOGENOM" id="CLU_032959_0_0_1"/>
<protein>
    <recommendedName>
        <fullName evidence="6">Amino acid transporter transmembrane domain-containing protein</fullName>
    </recommendedName>
</protein>